<feature type="region of interest" description="Disordered" evidence="1">
    <location>
        <begin position="612"/>
        <end position="635"/>
    </location>
</feature>
<sequence>MTAQDRHEGSDINGRPAPKRQSRRPTKFMFIDSSNGGVNAKPDRTVRSFVMKSARNRKTWSTRPRSPKEEDFIDAQPSEELPDDSTVRYQPTFAGDPWTLQDIRKDSLWDNHAPASPASSRTGSIFSSHGGNYTCESPSSSHTSPLPVVEYNHAAHVFDFPRTVVTQRPDLSLRSPSPFDCLSVRLDPHARQLLHQFVVGSASRLIPVDLHSFSSVAATDWIAKCIQSPNGASYIYAALTASARGAGLNSEAYKWRAITEVNKSLSDPRTRIDDTTIATVLMLLAMEESDLADPRRQGNDRECSLSANNAHLNGLRTMIRQRGGLASLDSNRCLQVFILMHSTAQCITTFRRPYALLFGPTGEIEDYAAGFHPDSRHPAISIPFQRLYSDILLPKVIESIDLFISDLANWYETGRNPYALDPFELQKHACLLTYRLFDWYQTGEDCEMAGNIGRDPLDQSICLAHLIFLVMATEPLAPSLGSRLAKVVLKLRQALQRVPLSDWAPSPAAFLWTLTMGGLAAKDLPRTPHVRPSELAFFVQYSQLAFPSKDNSRLASAQDLLQQVQRCPWIPSVLDARARRLWAQMGLCMPDIVDLYESSSEEEGPLVDNEHALGQSTTARFFPSMKAGSKKSSPR</sequence>
<dbReference type="InterPro" id="IPR021858">
    <property type="entry name" value="Fun_TF"/>
</dbReference>
<name>A0A9P5BYH1_9PLEO</name>
<dbReference type="PANTHER" id="PTHR37540:SF5">
    <property type="entry name" value="TRANSCRIPTION FACTOR DOMAIN-CONTAINING PROTEIN"/>
    <property type="match status" value="1"/>
</dbReference>
<dbReference type="Proteomes" id="UP000758155">
    <property type="component" value="Unassembled WGS sequence"/>
</dbReference>
<gene>
    <name evidence="2" type="ORF">E8E12_007086</name>
</gene>
<proteinExistence type="predicted"/>
<dbReference type="Pfam" id="PF11951">
    <property type="entry name" value="Fungal_trans_2"/>
    <property type="match status" value="1"/>
</dbReference>
<evidence type="ECO:0000256" key="1">
    <source>
        <dbReference type="SAM" id="MobiDB-lite"/>
    </source>
</evidence>
<evidence type="ECO:0000313" key="3">
    <source>
        <dbReference type="Proteomes" id="UP000758155"/>
    </source>
</evidence>
<feature type="compositionally biased region" description="Basic and acidic residues" evidence="1">
    <location>
        <begin position="1"/>
        <end position="10"/>
    </location>
</feature>
<dbReference type="OrthoDB" id="5386330at2759"/>
<accession>A0A9P5BYH1</accession>
<dbReference type="PANTHER" id="PTHR37540">
    <property type="entry name" value="TRANSCRIPTION FACTOR (ACR-2), PUTATIVE-RELATED-RELATED"/>
    <property type="match status" value="1"/>
</dbReference>
<keyword evidence="3" id="KW-1185">Reference proteome</keyword>
<organism evidence="2 3">
    <name type="scientific">Didymella heteroderae</name>
    <dbReference type="NCBI Taxonomy" id="1769908"/>
    <lineage>
        <taxon>Eukaryota</taxon>
        <taxon>Fungi</taxon>
        <taxon>Dikarya</taxon>
        <taxon>Ascomycota</taxon>
        <taxon>Pezizomycotina</taxon>
        <taxon>Dothideomycetes</taxon>
        <taxon>Pleosporomycetidae</taxon>
        <taxon>Pleosporales</taxon>
        <taxon>Pleosporineae</taxon>
        <taxon>Didymellaceae</taxon>
        <taxon>Didymella</taxon>
    </lineage>
</organism>
<feature type="compositionally biased region" description="Basic residues" evidence="1">
    <location>
        <begin position="17"/>
        <end position="26"/>
    </location>
</feature>
<feature type="region of interest" description="Disordered" evidence="1">
    <location>
        <begin position="1"/>
        <end position="94"/>
    </location>
</feature>
<dbReference type="EMBL" id="SWKV01000053">
    <property type="protein sequence ID" value="KAF3036083.1"/>
    <property type="molecule type" value="Genomic_DNA"/>
</dbReference>
<dbReference type="AlphaFoldDB" id="A0A9P5BYH1"/>
<reference evidence="2" key="1">
    <citation type="submission" date="2019-04" db="EMBL/GenBank/DDBJ databases">
        <title>Sequencing of skin fungus with MAO and IRED activity.</title>
        <authorList>
            <person name="Marsaioli A.J."/>
            <person name="Bonatto J.M.C."/>
            <person name="Reis Junior O."/>
        </authorList>
    </citation>
    <scope>NUCLEOTIDE SEQUENCE</scope>
    <source>
        <strain evidence="2">28M1</strain>
    </source>
</reference>
<protein>
    <submittedName>
        <fullName evidence="2">Uncharacterized protein</fullName>
    </submittedName>
</protein>
<comment type="caution">
    <text evidence="2">The sequence shown here is derived from an EMBL/GenBank/DDBJ whole genome shotgun (WGS) entry which is preliminary data.</text>
</comment>
<evidence type="ECO:0000313" key="2">
    <source>
        <dbReference type="EMBL" id="KAF3036083.1"/>
    </source>
</evidence>